<keyword evidence="3" id="KW-0652">Protein synthesis inhibitor</keyword>
<dbReference type="PANTHER" id="PTHR12669">
    <property type="entry name" value="EUKARYOTIC TRANSLATION INITIATION FACTOR 4E-BINDING PROTEIN"/>
    <property type="match status" value="1"/>
</dbReference>
<evidence type="ECO:0000256" key="2">
    <source>
        <dbReference type="ARBA" id="ARBA00022845"/>
    </source>
</evidence>
<dbReference type="InterPro" id="IPR008606">
    <property type="entry name" value="EIF4EBP"/>
</dbReference>
<accession>A0A3B3QZX5</accession>
<dbReference type="Pfam" id="PF05456">
    <property type="entry name" value="eIF_4EBP"/>
    <property type="match status" value="1"/>
</dbReference>
<dbReference type="GeneID" id="111850437"/>
<dbReference type="RefSeq" id="XP_023680097.1">
    <property type="nucleotide sequence ID" value="XM_023824329.1"/>
</dbReference>
<dbReference type="OrthoDB" id="9905203at2759"/>
<comment type="similarity">
    <text evidence="1">Belongs to the eIF4E-binding protein family.</text>
</comment>
<evidence type="ECO:0000256" key="1">
    <source>
        <dbReference type="ARBA" id="ARBA00005480"/>
    </source>
</evidence>
<name>A0A3B3QZX5_9TELE</name>
<protein>
    <submittedName>
        <fullName evidence="4">Uncharacterized protein</fullName>
    </submittedName>
</protein>
<dbReference type="GO" id="GO:0008190">
    <property type="term" value="F:eukaryotic initiation factor 4E binding"/>
    <property type="evidence" value="ECO:0007669"/>
    <property type="project" value="InterPro"/>
</dbReference>
<dbReference type="CTD" id="561889"/>
<dbReference type="GeneTree" id="ENSGT01120000272231"/>
<dbReference type="Ensembl" id="ENSPKIT00000023593.1">
    <property type="protein sequence ID" value="ENSPKIP00000011645.1"/>
    <property type="gene ID" value="ENSPKIG00000018645.1"/>
</dbReference>
<dbReference type="PANTHER" id="PTHR12669:SF15">
    <property type="entry name" value="CHROMOSOME 8 OPEN READING FRAME 88"/>
    <property type="match status" value="1"/>
</dbReference>
<dbReference type="Ensembl" id="ENSPKIT00000023608.1">
    <property type="protein sequence ID" value="ENSPKIP00000011659.1"/>
    <property type="gene ID" value="ENSPKIG00000018645.1"/>
</dbReference>
<sequence>MELSKRRIYNKHLEPARPLRRLNIDPEPRRNGEIERVPYPYIKEKPMNGIGVDQFYEIIHLHTQKKQPKKERICYSREFLIKLASSPIAKRKPDFLPEHPVVLEKLRENDVSVLFL</sequence>
<organism evidence="4 5">
    <name type="scientific">Paramormyrops kingsleyae</name>
    <dbReference type="NCBI Taxonomy" id="1676925"/>
    <lineage>
        <taxon>Eukaryota</taxon>
        <taxon>Metazoa</taxon>
        <taxon>Chordata</taxon>
        <taxon>Craniata</taxon>
        <taxon>Vertebrata</taxon>
        <taxon>Euteleostomi</taxon>
        <taxon>Actinopterygii</taxon>
        <taxon>Neopterygii</taxon>
        <taxon>Teleostei</taxon>
        <taxon>Osteoglossocephala</taxon>
        <taxon>Osteoglossomorpha</taxon>
        <taxon>Osteoglossiformes</taxon>
        <taxon>Mormyridae</taxon>
        <taxon>Paramormyrops</taxon>
    </lineage>
</organism>
<evidence type="ECO:0000313" key="5">
    <source>
        <dbReference type="Proteomes" id="UP000261540"/>
    </source>
</evidence>
<dbReference type="GO" id="GO:0045947">
    <property type="term" value="P:negative regulation of translational initiation"/>
    <property type="evidence" value="ECO:0007669"/>
    <property type="project" value="InterPro"/>
</dbReference>
<keyword evidence="2" id="KW-0810">Translation regulation</keyword>
<proteinExistence type="inferred from homology"/>
<keyword evidence="5" id="KW-1185">Reference proteome</keyword>
<dbReference type="GO" id="GO:0005737">
    <property type="term" value="C:cytoplasm"/>
    <property type="evidence" value="ECO:0007669"/>
    <property type="project" value="TreeGrafter"/>
</dbReference>
<dbReference type="Ensembl" id="ENSPKIT00000023632.1">
    <property type="protein sequence ID" value="ENSPKIP00000011683.1"/>
    <property type="gene ID" value="ENSPKIG00000018645.1"/>
</dbReference>
<evidence type="ECO:0000256" key="3">
    <source>
        <dbReference type="ARBA" id="ARBA00023193"/>
    </source>
</evidence>
<reference evidence="4" key="1">
    <citation type="submission" date="2025-05" db="UniProtKB">
        <authorList>
            <consortium name="Ensembl"/>
        </authorList>
    </citation>
    <scope>IDENTIFICATION</scope>
</reference>
<dbReference type="KEGG" id="pki:111850437"/>
<dbReference type="AlphaFoldDB" id="A0A3B3QZX5"/>
<evidence type="ECO:0000313" key="4">
    <source>
        <dbReference type="Ensembl" id="ENSPKIP00000011683.1"/>
    </source>
</evidence>
<dbReference type="Proteomes" id="UP000261540">
    <property type="component" value="Unplaced"/>
</dbReference>